<dbReference type="OrthoDB" id="39175at2759"/>
<evidence type="ECO:0000256" key="3">
    <source>
        <dbReference type="ARBA" id="ARBA00023125"/>
    </source>
</evidence>
<feature type="region of interest" description="Disordered" evidence="6">
    <location>
        <begin position="1"/>
        <end position="24"/>
    </location>
</feature>
<dbReference type="GO" id="GO:0005634">
    <property type="term" value="C:nucleus"/>
    <property type="evidence" value="ECO:0007669"/>
    <property type="project" value="UniProtKB-SubCell"/>
</dbReference>
<dbReference type="GO" id="GO:0000976">
    <property type="term" value="F:transcription cis-regulatory region binding"/>
    <property type="evidence" value="ECO:0007669"/>
    <property type="project" value="TreeGrafter"/>
</dbReference>
<dbReference type="PANTHER" id="PTHR31845:SF17">
    <property type="entry name" value="ZN(II)2CYS6 TRANSCRIPTION FACTOR (EUROFUNG)"/>
    <property type="match status" value="1"/>
</dbReference>
<sequence>MSRTTTAVQPLQQQQQESSLTADHERRIAALEAALYALQLSAASQPRTETVQPQKQQFDHSQHQHGISTPMTSTQQYGHPSPSYGTHSPAPFIPPGLPGSRYDFSTTSLKHESDGSSNLMGDGRSNLMGDDQAARHRDKRWRGEAGEPDFIARGVVSEEEASLCFESYFLTFATTSSLNEQRHLTFPETRARSPLFLATVISIGARSLSRFDTFHATLREALHLAHETMILVDDARQLSLLTLKSILLLGLHQAMPQLLLASMFLGHRMGLSTALQEFNELREQEKQSKRGRALISKGRIFFVSYIWTALCPAGTEGIMSTNSYSFGQCEHGFFDFPIDVLRHQLDILQGSAYAENPTDFVFRTHLEENLILLNTFKKLGPGMSKNSTRPREEVYAEVDRAIGELEEWDKTFADMMVVVSQWGDSPDLKAIVPFHHGRQALMRYIFRPGVPLSAYDREDPKLREYAKMTIESALVILKWGVESRIWMPFSVVGAYVHHVNIPTALSHLFMAARLFPCDADFLTIRPLLHRLLKHCDVTIRGPGATRREIQRAERTKAEVMEFDRFAFEASGEEGLAEGEMGGGGGGGMLGGKGVRTNPHGGESNSLFGDEITASLNSLRLELNLWAAPLRSFEEDD</sequence>
<feature type="compositionally biased region" description="Polar residues" evidence="6">
    <location>
        <begin position="1"/>
        <end position="21"/>
    </location>
</feature>
<evidence type="ECO:0000313" key="7">
    <source>
        <dbReference type="EMBL" id="CEQ40126.1"/>
    </source>
</evidence>
<dbReference type="GO" id="GO:0000981">
    <property type="term" value="F:DNA-binding transcription factor activity, RNA polymerase II-specific"/>
    <property type="evidence" value="ECO:0007669"/>
    <property type="project" value="TreeGrafter"/>
</dbReference>
<evidence type="ECO:0000256" key="1">
    <source>
        <dbReference type="ARBA" id="ARBA00004123"/>
    </source>
</evidence>
<keyword evidence="8" id="KW-1185">Reference proteome</keyword>
<keyword evidence="3" id="KW-0238">DNA-binding</keyword>
<protein>
    <submittedName>
        <fullName evidence="7">SPOSA6832_01712-mRNA-1:cds</fullName>
    </submittedName>
</protein>
<accession>A0A0D6EJL5</accession>
<dbReference type="PANTHER" id="PTHR31845">
    <property type="entry name" value="FINGER DOMAIN PROTEIN, PUTATIVE-RELATED"/>
    <property type="match status" value="1"/>
</dbReference>
<comment type="subcellular location">
    <subcellularLocation>
        <location evidence="1">Nucleus</location>
    </subcellularLocation>
</comment>
<feature type="compositionally biased region" description="Polar residues" evidence="6">
    <location>
        <begin position="64"/>
        <end position="86"/>
    </location>
</feature>
<dbReference type="InterPro" id="IPR051089">
    <property type="entry name" value="prtT"/>
</dbReference>
<keyword evidence="5" id="KW-0539">Nucleus</keyword>
<keyword evidence="2" id="KW-0805">Transcription regulation</keyword>
<feature type="compositionally biased region" description="Polar residues" evidence="6">
    <location>
        <begin position="46"/>
        <end position="56"/>
    </location>
</feature>
<evidence type="ECO:0000313" key="8">
    <source>
        <dbReference type="Proteomes" id="UP000243876"/>
    </source>
</evidence>
<dbReference type="EMBL" id="CENE01000005">
    <property type="protein sequence ID" value="CEQ40126.1"/>
    <property type="molecule type" value="Genomic_DNA"/>
</dbReference>
<keyword evidence="4" id="KW-0804">Transcription</keyword>
<name>A0A0D6EJL5_SPOSA</name>
<reference evidence="8" key="1">
    <citation type="submission" date="2015-02" db="EMBL/GenBank/DDBJ databases">
        <authorList>
            <person name="Gon?alves P."/>
        </authorList>
    </citation>
    <scope>NUCLEOTIDE SEQUENCE [LARGE SCALE GENOMIC DNA]</scope>
</reference>
<feature type="region of interest" description="Disordered" evidence="6">
    <location>
        <begin position="46"/>
        <end position="124"/>
    </location>
</feature>
<dbReference type="AlphaFoldDB" id="A0A0D6EJL5"/>
<gene>
    <name evidence="7" type="primary">SPOSA6832_01712</name>
</gene>
<feature type="non-terminal residue" evidence="7">
    <location>
        <position position="1"/>
    </location>
</feature>
<dbReference type="Proteomes" id="UP000243876">
    <property type="component" value="Unassembled WGS sequence"/>
</dbReference>
<proteinExistence type="predicted"/>
<evidence type="ECO:0000256" key="2">
    <source>
        <dbReference type="ARBA" id="ARBA00023015"/>
    </source>
</evidence>
<organism evidence="7 8">
    <name type="scientific">Sporidiobolus salmonicolor</name>
    <name type="common">Yeast-like fungus</name>
    <name type="synonym">Sporobolomyces salmonicolor</name>
    <dbReference type="NCBI Taxonomy" id="5005"/>
    <lineage>
        <taxon>Eukaryota</taxon>
        <taxon>Fungi</taxon>
        <taxon>Dikarya</taxon>
        <taxon>Basidiomycota</taxon>
        <taxon>Pucciniomycotina</taxon>
        <taxon>Microbotryomycetes</taxon>
        <taxon>Sporidiobolales</taxon>
        <taxon>Sporidiobolaceae</taxon>
        <taxon>Sporobolomyces</taxon>
    </lineage>
</organism>
<evidence type="ECO:0000256" key="6">
    <source>
        <dbReference type="SAM" id="MobiDB-lite"/>
    </source>
</evidence>
<evidence type="ECO:0000256" key="4">
    <source>
        <dbReference type="ARBA" id="ARBA00023163"/>
    </source>
</evidence>
<evidence type="ECO:0000256" key="5">
    <source>
        <dbReference type="ARBA" id="ARBA00023242"/>
    </source>
</evidence>